<sequence length="75" mass="8660">MSRDKDSKELRRWMILIISSVAAGALWILVDVVWIKKAALVILLIIGFIGSGLLYQFYERLLDRAVKKKKNQDLK</sequence>
<comment type="caution">
    <text evidence="2">The sequence shown here is derived from an EMBL/GenBank/DDBJ whole genome shotgun (WGS) entry which is preliminary data.</text>
</comment>
<evidence type="ECO:0000313" key="3">
    <source>
        <dbReference type="Proteomes" id="UP000279911"/>
    </source>
</evidence>
<accession>A0A3R9EYB2</accession>
<dbReference type="AlphaFoldDB" id="A0A3R9EYB2"/>
<protein>
    <submittedName>
        <fullName evidence="2">Uncharacterized protein</fullName>
    </submittedName>
</protein>
<reference evidence="3" key="1">
    <citation type="submission" date="2018-12" db="EMBL/GenBank/DDBJ databases">
        <title>Bacillus chawlae sp. nov., Bacillus glennii sp. nov., and Bacillus saganii sp. nov. Isolated from the Vehicle Assembly Building at Kennedy Space Center where the Viking Spacecraft were Assembled.</title>
        <authorList>
            <person name="Seuylemezian A."/>
            <person name="Vaishampayan P."/>
        </authorList>
    </citation>
    <scope>NUCLEOTIDE SEQUENCE [LARGE SCALE GENOMIC DNA]</scope>
    <source>
        <strain evidence="3">DSM 13966</strain>
    </source>
</reference>
<name>A0A3R9EYB2_9BACI</name>
<keyword evidence="1" id="KW-0812">Transmembrane</keyword>
<evidence type="ECO:0000313" key="2">
    <source>
        <dbReference type="EMBL" id="RSD24977.1"/>
    </source>
</evidence>
<feature type="transmembrane region" description="Helical" evidence="1">
    <location>
        <begin position="40"/>
        <end position="58"/>
    </location>
</feature>
<organism evidence="2 3">
    <name type="scientific">Mesobacillus subterraneus</name>
    <dbReference type="NCBI Taxonomy" id="285983"/>
    <lineage>
        <taxon>Bacteria</taxon>
        <taxon>Bacillati</taxon>
        <taxon>Bacillota</taxon>
        <taxon>Bacilli</taxon>
        <taxon>Bacillales</taxon>
        <taxon>Bacillaceae</taxon>
        <taxon>Mesobacillus</taxon>
    </lineage>
</organism>
<keyword evidence="1" id="KW-0472">Membrane</keyword>
<evidence type="ECO:0000256" key="1">
    <source>
        <dbReference type="SAM" id="Phobius"/>
    </source>
</evidence>
<dbReference type="Proteomes" id="UP000279911">
    <property type="component" value="Unassembled WGS sequence"/>
</dbReference>
<gene>
    <name evidence="2" type="ORF">EJA10_18475</name>
</gene>
<keyword evidence="1" id="KW-1133">Transmembrane helix</keyword>
<dbReference type="EMBL" id="RSFW01000021">
    <property type="protein sequence ID" value="RSD24977.1"/>
    <property type="molecule type" value="Genomic_DNA"/>
</dbReference>
<feature type="transmembrane region" description="Helical" evidence="1">
    <location>
        <begin position="12"/>
        <end position="34"/>
    </location>
</feature>
<dbReference type="RefSeq" id="WP_125481510.1">
    <property type="nucleotide sequence ID" value="NZ_RSFW01000021.1"/>
</dbReference>
<proteinExistence type="predicted"/>